<dbReference type="Gene3D" id="2.60.40.680">
    <property type="match status" value="1"/>
</dbReference>
<evidence type="ECO:0000313" key="4">
    <source>
        <dbReference type="Proteomes" id="UP000430345"/>
    </source>
</evidence>
<gene>
    <name evidence="3" type="ORF">GBZ86_05170</name>
</gene>
<dbReference type="Gene3D" id="2.60.40.10">
    <property type="entry name" value="Immunoglobulins"/>
    <property type="match status" value="1"/>
</dbReference>
<dbReference type="Proteomes" id="UP000430345">
    <property type="component" value="Unassembled WGS sequence"/>
</dbReference>
<dbReference type="InterPro" id="IPR008979">
    <property type="entry name" value="Galactose-bd-like_sf"/>
</dbReference>
<keyword evidence="4" id="KW-1185">Reference proteome</keyword>
<dbReference type="Gene3D" id="2.60.120.260">
    <property type="entry name" value="Galactose-binding domain-like"/>
    <property type="match status" value="1"/>
</dbReference>
<dbReference type="RefSeq" id="WP_152888418.1">
    <property type="nucleotide sequence ID" value="NZ_WHJC01000043.1"/>
</dbReference>
<dbReference type="InterPro" id="IPR003961">
    <property type="entry name" value="FN3_dom"/>
</dbReference>
<dbReference type="GO" id="GO:0030246">
    <property type="term" value="F:carbohydrate binding"/>
    <property type="evidence" value="ECO:0007669"/>
    <property type="project" value="InterPro"/>
</dbReference>
<dbReference type="PROSITE" id="PS50853">
    <property type="entry name" value="FN3"/>
    <property type="match status" value="1"/>
</dbReference>
<dbReference type="InterPro" id="IPR003305">
    <property type="entry name" value="CenC_carb-bd"/>
</dbReference>
<feature type="domain" description="Fibronectin type-III" evidence="2">
    <location>
        <begin position="976"/>
        <end position="1063"/>
    </location>
</feature>
<dbReference type="AlphaFoldDB" id="A0A6I1MLP2"/>
<dbReference type="InterPro" id="IPR002105">
    <property type="entry name" value="Dockerin_1_rpt"/>
</dbReference>
<dbReference type="SUPFAM" id="SSF49265">
    <property type="entry name" value="Fibronectin type III"/>
    <property type="match status" value="1"/>
</dbReference>
<dbReference type="CDD" id="cd08547">
    <property type="entry name" value="Type_II_cohesin"/>
    <property type="match status" value="1"/>
</dbReference>
<dbReference type="SUPFAM" id="SSF63446">
    <property type="entry name" value="Type I dockerin domain"/>
    <property type="match status" value="1"/>
</dbReference>
<dbReference type="InterPro" id="IPR008965">
    <property type="entry name" value="CBM2/CBM3_carb-bd_dom_sf"/>
</dbReference>
<dbReference type="Pfam" id="PF02018">
    <property type="entry name" value="CBM_4_9"/>
    <property type="match status" value="1"/>
</dbReference>
<dbReference type="InterPro" id="IPR011050">
    <property type="entry name" value="Pectin_lyase_fold/virulence"/>
</dbReference>
<dbReference type="SUPFAM" id="SSF49384">
    <property type="entry name" value="Carbohydrate-binding domain"/>
    <property type="match status" value="1"/>
</dbReference>
<evidence type="ECO:0000256" key="1">
    <source>
        <dbReference type="ARBA" id="ARBA00022801"/>
    </source>
</evidence>
<dbReference type="InterPro" id="IPR013783">
    <property type="entry name" value="Ig-like_fold"/>
</dbReference>
<dbReference type="Gene3D" id="1.10.1330.10">
    <property type="entry name" value="Dockerin domain"/>
    <property type="match status" value="1"/>
</dbReference>
<evidence type="ECO:0000313" key="3">
    <source>
        <dbReference type="EMBL" id="MPQ43152.1"/>
    </source>
</evidence>
<dbReference type="Pfam" id="PF00041">
    <property type="entry name" value="fn3"/>
    <property type="match status" value="1"/>
</dbReference>
<dbReference type="InterPro" id="IPR036439">
    <property type="entry name" value="Dockerin_dom_sf"/>
</dbReference>
<dbReference type="SMART" id="SM00710">
    <property type="entry name" value="PbH1"/>
    <property type="match status" value="6"/>
</dbReference>
<name>A0A6I1MLP2_9CLOT</name>
<dbReference type="GO" id="GO:0000272">
    <property type="term" value="P:polysaccharide catabolic process"/>
    <property type="evidence" value="ECO:0007669"/>
    <property type="project" value="InterPro"/>
</dbReference>
<organism evidence="3 4">
    <name type="scientific">Clostridium tarantellae</name>
    <dbReference type="NCBI Taxonomy" id="39493"/>
    <lineage>
        <taxon>Bacteria</taxon>
        <taxon>Bacillati</taxon>
        <taxon>Bacillota</taxon>
        <taxon>Clostridia</taxon>
        <taxon>Eubacteriales</taxon>
        <taxon>Clostridiaceae</taxon>
        <taxon>Clostridium</taxon>
    </lineage>
</organism>
<reference evidence="3 4" key="1">
    <citation type="submission" date="2019-10" db="EMBL/GenBank/DDBJ databases">
        <title>The Genome Sequence of Clostridium tarantellae Isolated from Fish Brain.</title>
        <authorList>
            <person name="Bano L."/>
            <person name="Kiel M."/>
            <person name="Sales G."/>
            <person name="Doxey A.C."/>
            <person name="Mansfield M.J."/>
            <person name="Schiavone M."/>
            <person name="Rossetto O."/>
            <person name="Pirazzini M."/>
            <person name="Dobrindt U."/>
            <person name="Montecucco C."/>
        </authorList>
    </citation>
    <scope>NUCLEOTIDE SEQUENCE [LARGE SCALE GENOMIC DNA]</scope>
    <source>
        <strain evidence="3 4">DSM 3997</strain>
    </source>
</reference>
<evidence type="ECO:0000259" key="2">
    <source>
        <dbReference type="PROSITE" id="PS50853"/>
    </source>
</evidence>
<keyword evidence="1" id="KW-0378">Hydrolase</keyword>
<dbReference type="InterPro" id="IPR012334">
    <property type="entry name" value="Pectin_lyas_fold"/>
</dbReference>
<dbReference type="InterPro" id="IPR006626">
    <property type="entry name" value="PbH1"/>
</dbReference>
<dbReference type="SUPFAM" id="SSF49785">
    <property type="entry name" value="Galactose-binding domain-like"/>
    <property type="match status" value="1"/>
</dbReference>
<sequence>MKRIFTTLLTMIIFVGILPIQVFATTNTEKGRVYYVDWSNGNDDNKGTSKRNAFKTLDKINSIEFEPGDKILFKSGEVWPGQLYIKGSGIESNPIIIDKYGEGPKPALIGGEEVQNVIYINNQEYVEYNNLDISADYDSPLERRGIYILAKDMGVINHIYLKNLELHDIRHNLKYTNNNSYKTTGGIFVQILGNTVPTKFDDLLIEGCTLKDLDRTGIQLLYSSWTNRGGLNSGTGRWYPSTNVKVKNNYLENIGGDGIIIQGTDGAVIERNTINGFAKRNQNITYNCAAWSHNADNTIFQFNEGMNGNSIMDGMPWDSDGYSNGTIFQYNYSHDNDGGAMLLISYGDSNSPSGVADARDAIFRYNISENDKFALITTTNPLGNNKIYNNVFYTGAGMNVNAFNTGSINHKEIGLYLSNNIFYVDEGGKLNGNWVGKYNYDNNIYYSKGSGIISALPNDFNMITEDPMFVNPGVGEDGYKLMSSSPAINAGKYIVDNGEMDYYGNELYNGLPDIGVNEYYDASVSHNNIINEEKIEINLFNDPGFESGKLAAQGIKNAWAGYGERNINSENAKTGNYCAQLGNKETGLNYEITGLKSNTTYEATIYAKIENINGPKATMAVQKFLDSSQGKETIVIDSTEYKEYTIEFTTGPNSNYAWFYVYIDGNKVWVDDAKLVEVKKEEILDYTNLIALINKGDSELNKIIIGDVIGQTPKVAVDRLEKAIKIGKEILTYKELGGINIKAIKETEELLDSAIKCAKNLLVTENTGDINNDFNIDGKDLAASIKYMGKQRKVYNSDWEEACKLDFNADDRIDFRDMKILSERIIGENYKPIIKSSVTATKNNNNLDIGDKVEYIYSSEDLNKIVSNDLKITFNDKVLQLINFDSTVGNKKNYHILANGAIENEARLLLAADGYRNALKGNMDIIKLTFKVVGYGESSIKIEDRNVNVDGIENIINKTLEENLQIVDKDKIVLEKARNLISKEIRPNSITLTWDEPENKKGLESYILYKDGKEIATITSDIKEFKVEGLKENTLYGFKIVAKYSNGKISRPIAKNIRTEKLK</sequence>
<dbReference type="SUPFAM" id="SSF51126">
    <property type="entry name" value="Pectin lyase-like"/>
    <property type="match status" value="2"/>
</dbReference>
<dbReference type="Gene3D" id="2.160.20.10">
    <property type="entry name" value="Single-stranded right-handed beta-helix, Pectin lyase-like"/>
    <property type="match status" value="1"/>
</dbReference>
<dbReference type="CDD" id="cd00063">
    <property type="entry name" value="FN3"/>
    <property type="match status" value="1"/>
</dbReference>
<proteinExistence type="predicted"/>
<dbReference type="GO" id="GO:0004553">
    <property type="term" value="F:hydrolase activity, hydrolyzing O-glycosyl compounds"/>
    <property type="evidence" value="ECO:0007669"/>
    <property type="project" value="InterPro"/>
</dbReference>
<dbReference type="SMART" id="SM00060">
    <property type="entry name" value="FN3"/>
    <property type="match status" value="2"/>
</dbReference>
<comment type="caution">
    <text evidence="3">The sequence shown here is derived from an EMBL/GenBank/DDBJ whole genome shotgun (WGS) entry which is preliminary data.</text>
</comment>
<accession>A0A6I1MLP2</accession>
<dbReference type="Pfam" id="PF00404">
    <property type="entry name" value="Dockerin_1"/>
    <property type="match status" value="1"/>
</dbReference>
<dbReference type="OrthoDB" id="3333873at2"/>
<dbReference type="InterPro" id="IPR036116">
    <property type="entry name" value="FN3_sf"/>
</dbReference>
<protein>
    <recommendedName>
        <fullName evidence="2">Fibronectin type-III domain-containing protein</fullName>
    </recommendedName>
</protein>
<dbReference type="EMBL" id="WHJC01000043">
    <property type="protein sequence ID" value="MPQ43152.1"/>
    <property type="molecule type" value="Genomic_DNA"/>
</dbReference>